<accession>A0A8H4RT81</accession>
<reference evidence="1 2" key="1">
    <citation type="submission" date="2020-03" db="EMBL/GenBank/DDBJ databases">
        <title>Draft Genome Sequence of Cudoniella acicularis.</title>
        <authorList>
            <person name="Buettner E."/>
            <person name="Kellner H."/>
        </authorList>
    </citation>
    <scope>NUCLEOTIDE SEQUENCE [LARGE SCALE GENOMIC DNA]</scope>
    <source>
        <strain evidence="1 2">DSM 108380</strain>
    </source>
</reference>
<evidence type="ECO:0000313" key="2">
    <source>
        <dbReference type="Proteomes" id="UP000566819"/>
    </source>
</evidence>
<dbReference type="Proteomes" id="UP000566819">
    <property type="component" value="Unassembled WGS sequence"/>
</dbReference>
<name>A0A8H4RT81_9HELO</name>
<comment type="caution">
    <text evidence="1">The sequence shown here is derived from an EMBL/GenBank/DDBJ whole genome shotgun (WGS) entry which is preliminary data.</text>
</comment>
<keyword evidence="2" id="KW-1185">Reference proteome</keyword>
<dbReference type="AlphaFoldDB" id="A0A8H4RT81"/>
<dbReference type="OrthoDB" id="3553839at2759"/>
<dbReference type="EMBL" id="JAAMPI010000109">
    <property type="protein sequence ID" value="KAF4635612.1"/>
    <property type="molecule type" value="Genomic_DNA"/>
</dbReference>
<gene>
    <name evidence="1" type="ORF">G7Y89_g2483</name>
</gene>
<evidence type="ECO:0000313" key="1">
    <source>
        <dbReference type="EMBL" id="KAF4635612.1"/>
    </source>
</evidence>
<proteinExistence type="predicted"/>
<organism evidence="1 2">
    <name type="scientific">Cudoniella acicularis</name>
    <dbReference type="NCBI Taxonomy" id="354080"/>
    <lineage>
        <taxon>Eukaryota</taxon>
        <taxon>Fungi</taxon>
        <taxon>Dikarya</taxon>
        <taxon>Ascomycota</taxon>
        <taxon>Pezizomycotina</taxon>
        <taxon>Leotiomycetes</taxon>
        <taxon>Helotiales</taxon>
        <taxon>Tricladiaceae</taxon>
        <taxon>Cudoniella</taxon>
    </lineage>
</organism>
<sequence length="251" mass="28900">MMIEERLGQARFKGEEPHNGKITVQNWLAELSTFAEEFQLDDDDAEIDDEDMKIDNEGSELSIEKVSKGEDDNIQAPQADCGIGLVKYDIKFDLEGIAEKHLMQFDRLVNLEKALGDHYIKFEATLLCMKFGREDPIAWLPSAQRMSIRRDIRNVIMRFVDELKLGTRYLYECEMFSKIMRYIDGRSRWIGAENPTEISFIASFVPKEDARDVFGNVRRLPVLPNLSELGIGLMLARQRKQRISAAPVLHK</sequence>
<protein>
    <submittedName>
        <fullName evidence="1">Uncharacterized protein</fullName>
    </submittedName>
</protein>